<feature type="compositionally biased region" description="Polar residues" evidence="3">
    <location>
        <begin position="95"/>
        <end position="108"/>
    </location>
</feature>
<feature type="compositionally biased region" description="Basic and acidic residues" evidence="3">
    <location>
        <begin position="36"/>
        <end position="47"/>
    </location>
</feature>
<reference evidence="4" key="2">
    <citation type="submission" date="2025-08" db="UniProtKB">
        <authorList>
            <consortium name="Ensembl"/>
        </authorList>
    </citation>
    <scope>IDENTIFICATION</scope>
</reference>
<evidence type="ECO:0000256" key="1">
    <source>
        <dbReference type="ARBA" id="ARBA00007908"/>
    </source>
</evidence>
<dbReference type="PROSITE" id="PS01289">
    <property type="entry name" value="TSC22"/>
    <property type="match status" value="1"/>
</dbReference>
<feature type="region of interest" description="Disordered" evidence="3">
    <location>
        <begin position="267"/>
        <end position="290"/>
    </location>
</feature>
<dbReference type="InterPro" id="IPR000580">
    <property type="entry name" value="TSC22/Bun"/>
</dbReference>
<protein>
    <recommendedName>
        <fullName evidence="6">TSC22 domain family protein 2</fullName>
    </recommendedName>
</protein>
<dbReference type="InterPro" id="IPR053049">
    <property type="entry name" value="TSC22_domain_protein_2"/>
</dbReference>
<organism evidence="4 5">
    <name type="scientific">Denticeps clupeoides</name>
    <name type="common">denticle herring</name>
    <dbReference type="NCBI Taxonomy" id="299321"/>
    <lineage>
        <taxon>Eukaryota</taxon>
        <taxon>Metazoa</taxon>
        <taxon>Chordata</taxon>
        <taxon>Craniata</taxon>
        <taxon>Vertebrata</taxon>
        <taxon>Euteleostomi</taxon>
        <taxon>Actinopterygii</taxon>
        <taxon>Neopterygii</taxon>
        <taxon>Teleostei</taxon>
        <taxon>Clupei</taxon>
        <taxon>Clupeiformes</taxon>
        <taxon>Denticipitoidei</taxon>
        <taxon>Denticipitidae</taxon>
        <taxon>Denticeps</taxon>
    </lineage>
</organism>
<accession>A0AAY4A6U5</accession>
<dbReference type="GeneTree" id="ENSGT00940000160465"/>
<dbReference type="SUPFAM" id="SSF58026">
    <property type="entry name" value="Delta-sleep-inducing peptide immunoreactive peptide"/>
    <property type="match status" value="1"/>
</dbReference>
<evidence type="ECO:0000256" key="2">
    <source>
        <dbReference type="SAM" id="Coils"/>
    </source>
</evidence>
<dbReference type="AlphaFoldDB" id="A0AAY4A6U5"/>
<comment type="similarity">
    <text evidence="1">Belongs to the TSC-22/Dip/Bun family.</text>
</comment>
<feature type="region of interest" description="Disordered" evidence="3">
    <location>
        <begin position="17"/>
        <end position="146"/>
    </location>
</feature>
<evidence type="ECO:0008006" key="6">
    <source>
        <dbReference type="Google" id="ProtNLM"/>
    </source>
</evidence>
<proteinExistence type="inferred from homology"/>
<feature type="coiled-coil region" evidence="2">
    <location>
        <begin position="538"/>
        <end position="565"/>
    </location>
</feature>
<dbReference type="PANTHER" id="PTHR46894">
    <property type="entry name" value="TSC22 DOMAIN FAMILY PROTEIN 2"/>
    <property type="match status" value="1"/>
</dbReference>
<dbReference type="Pfam" id="PF01166">
    <property type="entry name" value="TSC22"/>
    <property type="match status" value="1"/>
</dbReference>
<dbReference type="Ensembl" id="ENSDCDT00010005062.1">
    <property type="protein sequence ID" value="ENSDCDP00010004898.1"/>
    <property type="gene ID" value="ENSDCDG00010002167.1"/>
</dbReference>
<dbReference type="Proteomes" id="UP000694580">
    <property type="component" value="Chromosome 4"/>
</dbReference>
<keyword evidence="5" id="KW-1185">Reference proteome</keyword>
<dbReference type="GO" id="GO:0006357">
    <property type="term" value="P:regulation of transcription by RNA polymerase II"/>
    <property type="evidence" value="ECO:0007669"/>
    <property type="project" value="InterPro"/>
</dbReference>
<gene>
    <name evidence="4" type="primary">TSC22D2</name>
</gene>
<evidence type="ECO:0000313" key="5">
    <source>
        <dbReference type="Proteomes" id="UP000694580"/>
    </source>
</evidence>
<evidence type="ECO:0000256" key="3">
    <source>
        <dbReference type="SAM" id="MobiDB-lite"/>
    </source>
</evidence>
<sequence length="630" mass="65398">MPVKKKSCFQITSVTQAQVAAGGGRDDAESLEDPDESRAEDVSRAEFEAGVCDRSSSEETLNSVGEPDGHFHAASGPPNGGLSYRNAGSPGLSHGGQQAHQTGPSAGKTSAPHGGVVQQSLTSGGAGNVQTGTSQPATASTTTTTTAGCNSRFRVIKLDHGTGEPFRRGRWTCTEFNEKDPEGSVISRTADSIRHPAVLDASSDRDSGLGSIVTQSGHSGPDLDPGSDTALPLILHAESQQQVVSGPATLEAPPVNKSVQNLLVSGHNAPHQPAHVPKSPSMPTAPPAQTLVYPPHQQLIHLGALGHQLIGQTATAQTHPATGAVVEMAGMTGNVPLAFTQPISMVPQPGGSVLTGGSVQQQYPPTAATHGLAVDPANTQNVPVVPNPFGISSTPATSLPLVVPVASSVTIASPGPLAHRNGTMGAPGLPAVCFMSPDETRRKSDVVPQPPAVSGTEVTKALVPDPLQLANPANNSLFGINIDGEEDRNPSTAFYRAFQSGSRLRDPKSHSDSSSGASIVAIDNKIEQAMDLVKSHLMYAVREEVEVLKEQIKELFERNSVLERENTVLKSLANSDQLSQLSVHSATNSCSTLPQQTASKAPVSQPVSQQVPLLELRQPVAPPQPNVTSA</sequence>
<reference evidence="4 5" key="1">
    <citation type="submission" date="2020-06" db="EMBL/GenBank/DDBJ databases">
        <authorList>
            <consortium name="Wellcome Sanger Institute Data Sharing"/>
        </authorList>
    </citation>
    <scope>NUCLEOTIDE SEQUENCE [LARGE SCALE GENOMIC DNA]</scope>
</reference>
<dbReference type="Gene3D" id="1.20.5.490">
    <property type="entry name" value="Single helix bin"/>
    <property type="match status" value="1"/>
</dbReference>
<evidence type="ECO:0000313" key="4">
    <source>
        <dbReference type="Ensembl" id="ENSDCDP00010004898.1"/>
    </source>
</evidence>
<name>A0AAY4A6U5_9TELE</name>
<dbReference type="FunFam" id="1.20.5.490:FF:000002">
    <property type="entry name" value="TSC22 domain family, member 1"/>
    <property type="match status" value="1"/>
</dbReference>
<reference evidence="4" key="3">
    <citation type="submission" date="2025-09" db="UniProtKB">
        <authorList>
            <consortium name="Ensembl"/>
        </authorList>
    </citation>
    <scope>IDENTIFICATION</scope>
</reference>
<dbReference type="PANTHER" id="PTHR46894:SF1">
    <property type="entry name" value="TSC22 DOMAIN FAMILY PROTEIN 2"/>
    <property type="match status" value="1"/>
</dbReference>
<feature type="compositionally biased region" description="Low complexity" evidence="3">
    <location>
        <begin position="130"/>
        <end position="146"/>
    </location>
</feature>
<dbReference type="InterPro" id="IPR047862">
    <property type="entry name" value="TSC22/BUN_CS"/>
</dbReference>
<keyword evidence="2" id="KW-0175">Coiled coil</keyword>